<keyword evidence="7" id="KW-1185">Reference proteome</keyword>
<accession>A0A6P1QY65</accession>
<dbReference type="KEGG" id="bcad:DBX24_00400"/>
<dbReference type="AlphaFoldDB" id="A0A6P1QY65"/>
<protein>
    <recommendedName>
        <fullName evidence="8">DUF1295 domain-containing protein</fullName>
    </recommendedName>
</protein>
<dbReference type="EMBL" id="CP029149">
    <property type="protein sequence ID" value="QHN66067.1"/>
    <property type="molecule type" value="Genomic_DNA"/>
</dbReference>
<feature type="transmembrane region" description="Helical" evidence="5">
    <location>
        <begin position="82"/>
        <end position="100"/>
    </location>
</feature>
<dbReference type="Pfam" id="PF04140">
    <property type="entry name" value="ICMT"/>
    <property type="match status" value="1"/>
</dbReference>
<dbReference type="PANTHER" id="PTHR43847:SF1">
    <property type="entry name" value="BLL3993 PROTEIN"/>
    <property type="match status" value="1"/>
</dbReference>
<dbReference type="Proteomes" id="UP000464318">
    <property type="component" value="Chromosome"/>
</dbReference>
<sequence length="179" mass="21233">MKLKYYVCKHLSSNDCFCYFFCLRLVSLFISIRNEKRIIREGGVQYGKFNSLLLTSTHILFYFSCLYEAYQKQNLQINTTSEVGIAVLTFAYLMLFYVIYQLGSVWTLKIYILKNHKIKTSFLFRYVKHPNYYLNIIPELIGIALLCRANISFGILFPIYLIILGIRIYQEERAMKNLY</sequence>
<evidence type="ECO:0000313" key="7">
    <source>
        <dbReference type="Proteomes" id="UP000464318"/>
    </source>
</evidence>
<keyword evidence="3 5" id="KW-1133">Transmembrane helix</keyword>
<dbReference type="GO" id="GO:0016020">
    <property type="term" value="C:membrane"/>
    <property type="evidence" value="ECO:0007669"/>
    <property type="project" value="UniProtKB-SubCell"/>
</dbReference>
<name>A0A6P1QY65_9FLAO</name>
<dbReference type="Gene3D" id="1.20.120.1630">
    <property type="match status" value="1"/>
</dbReference>
<dbReference type="InterPro" id="IPR052527">
    <property type="entry name" value="Metal_cation-efflux_comp"/>
</dbReference>
<organism evidence="6 7">
    <name type="scientific">Bergeyella cardium</name>
    <dbReference type="NCBI Taxonomy" id="1585976"/>
    <lineage>
        <taxon>Bacteria</taxon>
        <taxon>Pseudomonadati</taxon>
        <taxon>Bacteroidota</taxon>
        <taxon>Flavobacteriia</taxon>
        <taxon>Flavobacteriales</taxon>
        <taxon>Weeksellaceae</taxon>
        <taxon>Bergeyella</taxon>
    </lineage>
</organism>
<feature type="transmembrane region" description="Helical" evidence="5">
    <location>
        <begin position="140"/>
        <end position="166"/>
    </location>
</feature>
<dbReference type="InterPro" id="IPR007269">
    <property type="entry name" value="ICMT_MeTrfase"/>
</dbReference>
<feature type="transmembrane region" description="Helical" evidence="5">
    <location>
        <begin position="52"/>
        <end position="70"/>
    </location>
</feature>
<keyword evidence="2 5" id="KW-0812">Transmembrane</keyword>
<evidence type="ECO:0000313" key="6">
    <source>
        <dbReference type="EMBL" id="QHN66067.1"/>
    </source>
</evidence>
<evidence type="ECO:0000256" key="2">
    <source>
        <dbReference type="ARBA" id="ARBA00022692"/>
    </source>
</evidence>
<dbReference type="OrthoDB" id="5363370at2"/>
<dbReference type="GO" id="GO:0004671">
    <property type="term" value="F:protein C-terminal S-isoprenylcysteine carboxyl O-methyltransferase activity"/>
    <property type="evidence" value="ECO:0007669"/>
    <property type="project" value="InterPro"/>
</dbReference>
<gene>
    <name evidence="6" type="ORF">DBX24_00400</name>
</gene>
<evidence type="ECO:0008006" key="8">
    <source>
        <dbReference type="Google" id="ProtNLM"/>
    </source>
</evidence>
<evidence type="ECO:0000256" key="5">
    <source>
        <dbReference type="SAM" id="Phobius"/>
    </source>
</evidence>
<comment type="subcellular location">
    <subcellularLocation>
        <location evidence="1">Membrane</location>
        <topology evidence="1">Multi-pass membrane protein</topology>
    </subcellularLocation>
</comment>
<dbReference type="PANTHER" id="PTHR43847">
    <property type="entry name" value="BLL3993 PROTEIN"/>
    <property type="match status" value="1"/>
</dbReference>
<reference evidence="6 7" key="1">
    <citation type="submission" date="2018-04" db="EMBL/GenBank/DDBJ databases">
        <title>Characteristic and Complete Genome Sequencing of A Novel Member of Infective Endocarditis Causative Bacteria: Bergeyella cardium QL-PH.</title>
        <authorList>
            <person name="Pan H."/>
            <person name="Sun E."/>
            <person name="Zhang Y."/>
        </authorList>
    </citation>
    <scope>NUCLEOTIDE SEQUENCE [LARGE SCALE GENOMIC DNA]</scope>
    <source>
        <strain evidence="6 7">HPQL</strain>
    </source>
</reference>
<evidence type="ECO:0000256" key="4">
    <source>
        <dbReference type="ARBA" id="ARBA00023136"/>
    </source>
</evidence>
<keyword evidence="4 5" id="KW-0472">Membrane</keyword>
<evidence type="ECO:0000256" key="1">
    <source>
        <dbReference type="ARBA" id="ARBA00004141"/>
    </source>
</evidence>
<evidence type="ECO:0000256" key="3">
    <source>
        <dbReference type="ARBA" id="ARBA00022989"/>
    </source>
</evidence>
<proteinExistence type="predicted"/>